<proteinExistence type="predicted"/>
<protein>
    <recommendedName>
        <fullName evidence="3">Cysteine dioxygenase type I</fullName>
    </recommendedName>
</protein>
<gene>
    <name evidence="1" type="ORF">HCU74_13870</name>
</gene>
<evidence type="ECO:0008006" key="3">
    <source>
        <dbReference type="Google" id="ProtNLM"/>
    </source>
</evidence>
<accession>A0ABX1GH08</accession>
<dbReference type="EMBL" id="JAAWWK010000005">
    <property type="protein sequence ID" value="NKI18499.1"/>
    <property type="molecule type" value="Genomic_DNA"/>
</dbReference>
<dbReference type="SUPFAM" id="SSF51182">
    <property type="entry name" value="RmlC-like cupins"/>
    <property type="match status" value="1"/>
</dbReference>
<evidence type="ECO:0000313" key="1">
    <source>
        <dbReference type="EMBL" id="NKI18499.1"/>
    </source>
</evidence>
<dbReference type="RefSeq" id="WP_168451035.1">
    <property type="nucleotide sequence ID" value="NZ_JAAWWK010000005.1"/>
</dbReference>
<keyword evidence="2" id="KW-1185">Reference proteome</keyword>
<name>A0ABX1GH08_9GAMM</name>
<comment type="caution">
    <text evidence="1">The sequence shown here is derived from an EMBL/GenBank/DDBJ whole genome shotgun (WGS) entry which is preliminary data.</text>
</comment>
<sequence length="159" mass="18184">MKLPDFLLKRLQQHAASVQARPPVKVIGDNYLSRWHILPKNRLFNIYLHHVCGDDPDMNLHDHPWLFNLSIVLRGDIEETLPTRQRLLQEGSLTARMSRAPHRLALRSPDSLTLFITGPKIRDWGFYTDNGWVPSSRYLSADGNGRSVNASYGKAVDSR</sequence>
<reference evidence="1 2" key="1">
    <citation type="submission" date="2020-04" db="EMBL/GenBank/DDBJ databases">
        <authorList>
            <person name="Yoon J."/>
        </authorList>
    </citation>
    <scope>NUCLEOTIDE SEQUENCE [LARGE SCALE GENOMIC DNA]</scope>
    <source>
        <strain evidence="1 2">KMU-166</strain>
    </source>
</reference>
<dbReference type="InterPro" id="IPR011051">
    <property type="entry name" value="RmlC_Cupin_sf"/>
</dbReference>
<organism evidence="1 2">
    <name type="scientific">Spongiibacter thalassae</name>
    <dbReference type="NCBI Taxonomy" id="2721624"/>
    <lineage>
        <taxon>Bacteria</taxon>
        <taxon>Pseudomonadati</taxon>
        <taxon>Pseudomonadota</taxon>
        <taxon>Gammaproteobacteria</taxon>
        <taxon>Cellvibrionales</taxon>
        <taxon>Spongiibacteraceae</taxon>
        <taxon>Spongiibacter</taxon>
    </lineage>
</organism>
<evidence type="ECO:0000313" key="2">
    <source>
        <dbReference type="Proteomes" id="UP000765845"/>
    </source>
</evidence>
<dbReference type="Proteomes" id="UP000765845">
    <property type="component" value="Unassembled WGS sequence"/>
</dbReference>